<organism evidence="1 2">
    <name type="scientific">Clostridium intestinale</name>
    <dbReference type="NCBI Taxonomy" id="36845"/>
    <lineage>
        <taxon>Bacteria</taxon>
        <taxon>Bacillati</taxon>
        <taxon>Bacillota</taxon>
        <taxon>Clostridia</taxon>
        <taxon>Eubacteriales</taxon>
        <taxon>Clostridiaceae</taxon>
        <taxon>Clostridium</taxon>
    </lineage>
</organism>
<dbReference type="KEGG" id="cint:HZF06_15150"/>
<evidence type="ECO:0000313" key="2">
    <source>
        <dbReference type="Proteomes" id="UP000512286"/>
    </source>
</evidence>
<proteinExistence type="predicted"/>
<gene>
    <name evidence="1" type="ORF">HZF06_15150</name>
</gene>
<accession>A0A7D6VUM9</accession>
<name>A0A7D6VUM9_9CLOT</name>
<reference evidence="1 2" key="1">
    <citation type="submission" date="2020-07" db="EMBL/GenBank/DDBJ databases">
        <title>Electron transfer.</title>
        <authorList>
            <person name="Huang L."/>
            <person name="Liu X."/>
            <person name="Zhou S."/>
        </authorList>
    </citation>
    <scope>NUCLEOTIDE SEQUENCE [LARGE SCALE GENOMIC DNA]</scope>
    <source>
        <strain evidence="1 2">Lx1</strain>
    </source>
</reference>
<dbReference type="AlphaFoldDB" id="A0A7D6VUM9"/>
<sequence>MDIKFVQEVLAQISWYHNITLLEKVKEKEKRDWYVYKNITLQVQVYLGVNH</sequence>
<evidence type="ECO:0000313" key="1">
    <source>
        <dbReference type="EMBL" id="QLY82368.1"/>
    </source>
</evidence>
<dbReference type="EMBL" id="CP059378">
    <property type="protein sequence ID" value="QLY82368.1"/>
    <property type="molecule type" value="Genomic_DNA"/>
</dbReference>
<protein>
    <submittedName>
        <fullName evidence="1">Uncharacterized protein</fullName>
    </submittedName>
</protein>
<dbReference type="Proteomes" id="UP000512286">
    <property type="component" value="Chromosome"/>
</dbReference>